<feature type="transmembrane region" description="Helical" evidence="5">
    <location>
        <begin position="3079"/>
        <end position="3107"/>
    </location>
</feature>
<sequence length="3974" mass="424255">MLILLVNFIFLPAIVQSLGSLSLSFTPQYISSQASYTIIFAVGVTTPATSTVKLTFPSEVTIADSSSVACTISSLYNPTSSGVSCSVASKVFTVNGVFGVSGGDDVSSSPMTMTIILPLITNPATTKTTSPVALATYNPSGSLLESTTTSTELAITASPASLTSASISPSSTVIGASTSWVFSITTSYTIPVGAILQITFPYWNSNIGATSASDLLHVIRITSPSCSATSNMDSPLTGSYSTSTKYLTITGGFTSTKTGTSSFTVSSVYNPPTSDSLLGFIVKVLDSSSYEYLTSSTLSVQVTTANTVDIKSSYIIFGNSTVSTSGYIYVTFVLTNPTYSGVLVDILIPSEFTYDSGMVASGFTNIATTLTYTTVATNTIRITNGFISYAYKTSITIKLDPLTTPSSTKATSTFTITTRSPNANSIDSGSGASVTAKAGTIYQYFSNSLVTASDLTVGATTTYTFDMMLSHIIPSGACLIITFPTEISITDRDSSTSCTSIIAGLDSAAKCQVVSKVLTVIGGFPSGFSPNRISFSIDKVTNPTTTAVSSTFTWKTTTDSTALYTIDQKTSGITFTAVTASLVSASVTPSSLVTGVVTTYTFIVVTKNIIPINGYIKVTFPSCLSISDTTNAASTCTKIQGFTSSTLTCTATSSSLTVNGFSSGSFSAGTLEWSINYTKNPSSTATCSTFQINTYDSSNYSIDQKTSGISVTVTTANTLSSVIITPGSYINGQSCTYTFTIKVTNITPTNAYAIIEAPSQVTLPATPTCAVGSGISTIACSYSSSTSFKAIFTFSTSTIASETSITFTLNSVINPGTTKTSDTFKAYTYTTDGYKIDMKDTGITVATTTAATISTMVIAAADSKIAASTSYTISYLPVNSHPAGTVIFVTIPSEFIIGTLSCTAVTISSSATCLINSRTVTVNSGFPTAVAAASTVSFTLNGFTNPSTMITTSVWTVSSVTSDNYLIDTSTTVKSTFTCDTLCLTCSGLPSTCISCDTSGAYPYLYSASCHASCLDGYYDDSTTNDKLCEACNSLCKTCSGSAIYCTSCVVGSSYPYLYSNTCNTNCLAGYWGDGTNCYVCTNPCKTCTSSTACATCAVSTITSLQTYLLSTTCYDDCPSAYTEDTSANTCIACTGLCATCSTTASTCTSCVSPYKLQSTSCVSACIGDGTYIDSGTVCSPCISPCYTCTTNTVTCTTCVSGYYLFETSCTQTCPPGYIGLSSKCVACASPCKYCLGSTMVCTACIDTYLLQINTCVLSCSSGYYSDGINCLACNSNCATCSVTSTYCLSCYTPNYLLSNQCVSSCPSGTYVPTTGICLACESPCATCSGSVTNCVTCPTGMLLYSGTCLSSCPSGVSVLVGSTCEACNTKCLTCSGTVDTCTSCSSSLYLQSGSCVDSCSFGYIIIGTECKACNSNCFSCSGTTNYCISCNPGYYLYQNACYNPCPEGYVASLSVCVEITDSGDCNSGCTASILSNNDCDAVCNVDACSYDNGNCNIGAITCGSGYYELNNMCYPCSYPCSNCLVTASTCTGCQEDKDTGDPLYLYNNECYTQCPSKTMLSLPYCIDCDIRCASCALSASTCLTCVSPYLLYNNQCIVSCLDGITVQSGDICIDCSGNCKTCSGTYSTCTSCNSPKVLQGSSCNDYCNSGYYADSSGICQLCVNCKECSGTSTTCTSCNSGYYLYLSKCYSVCPIGTYTSLSTCELCLSNCAICSMAGSCDVCNSGYSLLLTECTEICPENYDSISGICVVSSNSALCSSGCDNTLLSNDKCDILCNYALCNYDELDCSTAGSCSYGKYLDGSTCKDCIYPCKECTSQSSCRACPLSVTTGDLLLLKDSTCIEPSTCTSGYTKIGVFCEKCDSNCAECSGAVDTCVSCEDNIYLYNGECIASCPSLITVIVGTFCVDCNSNCATCTSTVSTCTSCISGKVLQGTSCLDSCNSGYTTTLSFPKTCIACTGDCVTCSQETTSCTSCISGKYLYGTSCVANCAADITILQGTTCLSCTSPCLTCSGSVTTCVICISGYSLFGSECLDKCPDGYEPRLGVCEPYCHEGCTSTMLYNLECDIFCNNDACLWDNTLCLESSTCVAGEYQSGSECLTCVSPCNTCASIDYCTSCVVDTNGVSMLLYDGECYTSCPPGTYKSGLSCLVCDSTCYTCTGTSTYCTSCSSTLKLYNGKCVTTCPSGTTIEISSTCYDCDNTCKTCSGSIDNCTACPTGTVLSSGDCIPECPSGYTTTDTSNGICIACTGCLTCLSSTTYCTSCVNGEYLHENQCLTSCPSGYAPTTSSPNTCSKCSSNCAECKDTISYCIACVEGLSLSSSHQCQVAATCPDGQTTTPEALTVCSKCTSPCKTCQDSQTYCTSCNSDYYLTTSNTCILCDNKCLTCETSAAYCTSCVDGKYVTTSNTCQDCTVSCATCVGLSTTCTSCPSGLFLENSLCLECDNNCKDCETSAANCISCEVGYYLIGNKCYQCNSNCYTCVDSATKCSSCVPGKYVNSNFICTDCGSECAECEGSSTLCTACDSPMVLINNKCDVCLSSCETCVVAFDYCATCLTGLTLIDGVCKECSNNCLTCSGTFSTCLSCDDGRYLSGTSCPLCSSTCKTCEVLSTKCTSCYDGKSLINNECVTCNSPCITCQTDKDTCTSCSDDNYLSNSKCYACDSTCTKCFSSPTTCTECVDGYYVTSNQCKKCSDLCVTCEIDSTKCTSCIETAKLTNGVCKLDCEPGTLQIGLSCEPCSPSCLTCSGAVDICSSCASGIVYQNDCVDSCPVGYYATNGGCQPCATICKECEKTSTSCITCNLGYRLKGTTCEYVCPPGQFSDGGVCQPCDEKCNTCYGTSIFCTSCSNSTDVLMSDGVCVEPCDSGYVRLSSSEPCIQCDSTCKECILSTKNCTSCSTSSNYLYQGSCIPSCPDNITVAIGKKCFDCSSNCEYCSISPYNCTQCFNNTYLYYTTCTKNCPSGYKINDIYCEKCYNPNNCSEIPPSSSNSSNTTNSTIVNPTFDAQPVPFPISGISFVSAGILGVTKITAASVQFVPSTIALWGGLSLVSWVFVTAYIPDQGTNGDYRRLTEVDAVGGDITLTVAFFLFIGALVFHFVCNILFSITYVMKVYRKDSSYIYWKKRHSKINLISLILTFNISFHCIRLLFCGLCNYDGFKAIYDKKKKLYKPLIKYGYISLLCTFVPIFIANLLVLSELDTGRWLWMFSLDSLLITFFLAVLIYIDIRRREKELILGEFERFPLEGEDLIGSAEGLKELIDGFPDIDFSRMIPTQSFRKKLRKCISKSNPASRVSSPVPSEPPSSVRELKRRGSFPLMATDFIEINPESIKPKEVTPPDIIEEPFNEGLVEKFEAPEDITMIQDESLLIHDEPVIISEPSAPSEPRPPTPPPEPKEFEIAFTEYKESIIKPSPLIYMPVDIEPRAEEFTEIVAYTEEDVPSEEEQVIPKTAGDDKVEEFEVDHEVNDHKRSEADLLKDSSSKSIENFEEKKSEDIIEPATPGQKDLGTISEEKDLDLEKAVADPSDPELVKVFHKESGQRITVRKGFKGARIVDLENKIIDTLAPIDTNKYEISKTIVDDNDVHFATMTARTGEKVRVKRSFKGARILDLEKKVAHPNAYLIGQTIKNESDFQFSNAYPDPEDPEVVVVMHNETGEDVKIRKTFHGATVVDEAGEPVPDAPAIDRNDYDIPKTIVDKEDVHLATLKHKITKAKVKVRRNFRGAKIIDLERKADIPIRALPSVMSEKSDEPEPLSPELSQDDLMGNEMGWITPSYPRDITPKMPMTKKPPLKPIAITPKNDESGYDRKKLANLANLIDDLEEEYKEPQQPEPFRYVSDSSDDDKSMTSIKPQRKTMYHNVDLDTVYAPEFRDEGFEQEGFPIAERKKGKKKRKKAKKIPPADPARMKGLEDIYLQRLEGKKKLDKSSPLKFTDQAFFEPEWERTESVFENKYIDRTLPNAGEEIINPRFKVSTPRRDF</sequence>
<evidence type="ECO:0000256" key="6">
    <source>
        <dbReference type="SAM" id="SignalP"/>
    </source>
</evidence>
<feature type="domain" description="EGF-like" evidence="8">
    <location>
        <begin position="2660"/>
        <end position="2690"/>
    </location>
</feature>
<evidence type="ECO:0000259" key="8">
    <source>
        <dbReference type="SMART" id="SM00181"/>
    </source>
</evidence>
<evidence type="ECO:0008006" key="11">
    <source>
        <dbReference type="Google" id="ProtNLM"/>
    </source>
</evidence>
<feature type="domain" description="EGF-like" evidence="8">
    <location>
        <begin position="1038"/>
        <end position="1079"/>
    </location>
</feature>
<feature type="domain" description="LNR" evidence="7">
    <location>
        <begin position="1752"/>
        <end position="1790"/>
    </location>
</feature>
<feature type="domain" description="EGF-like" evidence="8">
    <location>
        <begin position="2505"/>
        <end position="2535"/>
    </location>
</feature>
<feature type="domain" description="EGF-like" evidence="8">
    <location>
        <begin position="1410"/>
        <end position="1443"/>
    </location>
</feature>
<feature type="domain" description="EGF-like" evidence="8">
    <location>
        <begin position="1181"/>
        <end position="1211"/>
    </location>
</feature>
<dbReference type="InterPro" id="IPR000742">
    <property type="entry name" value="EGF"/>
</dbReference>
<dbReference type="CDD" id="cd00064">
    <property type="entry name" value="FU"/>
    <property type="match status" value="9"/>
</dbReference>
<feature type="domain" description="EGF-like" evidence="8">
    <location>
        <begin position="2198"/>
        <end position="2246"/>
    </location>
</feature>
<feature type="domain" description="EGF-like" evidence="8">
    <location>
        <begin position="2737"/>
        <end position="2766"/>
    </location>
</feature>
<dbReference type="InterPro" id="IPR009030">
    <property type="entry name" value="Growth_fac_rcpt_cys_sf"/>
</dbReference>
<feature type="domain" description="EGF-like" evidence="8">
    <location>
        <begin position="1273"/>
        <end position="1303"/>
    </location>
</feature>
<keyword evidence="5" id="KW-0812">Transmembrane</keyword>
<gene>
    <name evidence="9" type="ORF">SteCoe_26950</name>
</gene>
<feature type="domain" description="EGF-like" evidence="8">
    <location>
        <begin position="2442"/>
        <end position="2472"/>
    </location>
</feature>
<dbReference type="SMART" id="SM00181">
    <property type="entry name" value="EGF"/>
    <property type="match status" value="31"/>
</dbReference>
<keyword evidence="5" id="KW-1133">Transmembrane helix</keyword>
<feature type="domain" description="EGF-like" evidence="8">
    <location>
        <begin position="2473"/>
        <end position="2504"/>
    </location>
</feature>
<name>A0A1R2BBZ7_9CILI</name>
<dbReference type="EMBL" id="MPUH01000768">
    <property type="protein sequence ID" value="OMJ74195.1"/>
    <property type="molecule type" value="Genomic_DNA"/>
</dbReference>
<keyword evidence="2" id="KW-1015">Disulfide bond</keyword>
<feature type="transmembrane region" description="Helical" evidence="5">
    <location>
        <begin position="3127"/>
        <end position="3153"/>
    </location>
</feature>
<dbReference type="SMART" id="SM00004">
    <property type="entry name" value="NL"/>
    <property type="match status" value="2"/>
</dbReference>
<feature type="domain" description="EGF-like" evidence="8">
    <location>
        <begin position="1227"/>
        <end position="1257"/>
    </location>
</feature>
<feature type="domain" description="EGF-like" evidence="8">
    <location>
        <begin position="2295"/>
        <end position="2326"/>
    </location>
</feature>
<evidence type="ECO:0000259" key="7">
    <source>
        <dbReference type="SMART" id="SM00004"/>
    </source>
</evidence>
<feature type="domain" description="EGF-like" evidence="8">
    <location>
        <begin position="1662"/>
        <end position="1691"/>
    </location>
</feature>
<feature type="domain" description="EGF-like" evidence="8">
    <location>
        <begin position="2598"/>
        <end position="2628"/>
    </location>
</feature>
<feature type="domain" description="EGF-like" evidence="8">
    <location>
        <begin position="2782"/>
        <end position="2812"/>
    </location>
</feature>
<feature type="domain" description="EGF-like" evidence="8">
    <location>
        <begin position="1915"/>
        <end position="1956"/>
    </location>
</feature>
<feature type="region of interest" description="Disordered" evidence="4">
    <location>
        <begin position="3739"/>
        <end position="3800"/>
    </location>
</feature>
<feature type="compositionally biased region" description="Basic residues" evidence="4">
    <location>
        <begin position="3882"/>
        <end position="3893"/>
    </location>
</feature>
<dbReference type="SMART" id="SM00261">
    <property type="entry name" value="FU"/>
    <property type="match status" value="37"/>
</dbReference>
<feature type="domain" description="EGF-like" evidence="8">
    <location>
        <begin position="978"/>
        <end position="1030"/>
    </location>
</feature>
<accession>A0A1R2BBZ7</accession>
<evidence type="ECO:0000313" key="10">
    <source>
        <dbReference type="Proteomes" id="UP000187209"/>
    </source>
</evidence>
<feature type="domain" description="EGF-like" evidence="8">
    <location>
        <begin position="2253"/>
        <end position="2294"/>
    </location>
</feature>
<feature type="region of interest" description="Disordered" evidence="4">
    <location>
        <begin position="3873"/>
        <end position="3900"/>
    </location>
</feature>
<feature type="domain" description="EGF-like" evidence="8">
    <location>
        <begin position="2108"/>
        <end position="2150"/>
    </location>
</feature>
<keyword evidence="1" id="KW-0677">Repeat</keyword>
<feature type="domain" description="EGF-like" evidence="8">
    <location>
        <begin position="2411"/>
        <end position="2441"/>
    </location>
</feature>
<feature type="domain" description="EGF-like" evidence="8">
    <location>
        <begin position="2011"/>
        <end position="2049"/>
    </location>
</feature>
<feature type="domain" description="EGF-like" evidence="8">
    <location>
        <begin position="2567"/>
        <end position="2597"/>
    </location>
</feature>
<feature type="transmembrane region" description="Helical" evidence="5">
    <location>
        <begin position="3039"/>
        <end position="3058"/>
    </location>
</feature>
<evidence type="ECO:0000256" key="2">
    <source>
        <dbReference type="ARBA" id="ARBA00023157"/>
    </source>
</evidence>
<dbReference type="InterPro" id="IPR006212">
    <property type="entry name" value="Furin_repeat"/>
</dbReference>
<evidence type="ECO:0000313" key="9">
    <source>
        <dbReference type="EMBL" id="OMJ74195.1"/>
    </source>
</evidence>
<feature type="region of interest" description="Disordered" evidence="4">
    <location>
        <begin position="3285"/>
        <end position="3304"/>
    </location>
</feature>
<comment type="caution">
    <text evidence="9">The sequence shown here is derived from an EMBL/GenBank/DDBJ whole genome shotgun (WGS) entry which is preliminary data.</text>
</comment>
<feature type="chain" id="PRO_5012797116" description="TNFR-Cys domain-containing protein" evidence="6">
    <location>
        <begin position="18"/>
        <end position="3974"/>
    </location>
</feature>
<dbReference type="Proteomes" id="UP000187209">
    <property type="component" value="Unassembled WGS sequence"/>
</dbReference>
<keyword evidence="5" id="KW-0472">Membrane</keyword>
<feature type="domain" description="EGF-like" evidence="8">
    <location>
        <begin position="2691"/>
        <end position="2721"/>
    </location>
</feature>
<dbReference type="SUPFAM" id="SSF57184">
    <property type="entry name" value="Growth factor receptor domain"/>
    <property type="match status" value="16"/>
</dbReference>
<organism evidence="9 10">
    <name type="scientific">Stentor coeruleus</name>
    <dbReference type="NCBI Taxonomy" id="5963"/>
    <lineage>
        <taxon>Eukaryota</taxon>
        <taxon>Sar</taxon>
        <taxon>Alveolata</taxon>
        <taxon>Ciliophora</taxon>
        <taxon>Postciliodesmatophora</taxon>
        <taxon>Heterotrichea</taxon>
        <taxon>Heterotrichida</taxon>
        <taxon>Stentoridae</taxon>
        <taxon>Stentor</taxon>
    </lineage>
</organism>
<feature type="transmembrane region" description="Helical" evidence="5">
    <location>
        <begin position="3200"/>
        <end position="3222"/>
    </location>
</feature>
<feature type="signal peptide" evidence="6">
    <location>
        <begin position="1"/>
        <end position="17"/>
    </location>
</feature>
<feature type="transmembrane region" description="Helical" evidence="5">
    <location>
        <begin position="3173"/>
        <end position="3194"/>
    </location>
</feature>
<dbReference type="Gene3D" id="2.10.220.10">
    <property type="entry name" value="Hormone Receptor, Insulin-like Growth Factor Receptor 1, Chain A, domain 2"/>
    <property type="match status" value="20"/>
</dbReference>
<keyword evidence="3" id="KW-0325">Glycoprotein</keyword>
<protein>
    <recommendedName>
        <fullName evidence="11">TNFR-Cys domain-containing protein</fullName>
    </recommendedName>
</protein>
<keyword evidence="6" id="KW-0732">Signal</keyword>
<feature type="domain" description="EGF-like" evidence="8">
    <location>
        <begin position="1957"/>
        <end position="1987"/>
    </location>
</feature>
<feature type="compositionally biased region" description="Low complexity" evidence="4">
    <location>
        <begin position="3289"/>
        <end position="3303"/>
    </location>
</feature>
<keyword evidence="10" id="KW-1185">Reference proteome</keyword>
<dbReference type="InterPro" id="IPR000800">
    <property type="entry name" value="Notch_dom"/>
</dbReference>
<dbReference type="PANTHER" id="PTHR15332:SF175">
    <property type="entry name" value="PROPROTEIN CONVERTASE SUBTILISIN_KEXIN TYPE 5-LIKE"/>
    <property type="match status" value="1"/>
</dbReference>
<reference evidence="9 10" key="1">
    <citation type="submission" date="2016-11" db="EMBL/GenBank/DDBJ databases">
        <title>The macronuclear genome of Stentor coeruleus: a giant cell with tiny introns.</title>
        <authorList>
            <person name="Slabodnick M."/>
            <person name="Ruby J.G."/>
            <person name="Reiff S.B."/>
            <person name="Swart E.C."/>
            <person name="Gosai S."/>
            <person name="Prabakaran S."/>
            <person name="Witkowska E."/>
            <person name="Larue G.E."/>
            <person name="Fisher S."/>
            <person name="Freeman R.M."/>
            <person name="Gunawardena J."/>
            <person name="Chu W."/>
            <person name="Stover N.A."/>
            <person name="Gregory B.D."/>
            <person name="Nowacki M."/>
            <person name="Derisi J."/>
            <person name="Roy S.W."/>
            <person name="Marshall W.F."/>
            <person name="Sood P."/>
        </authorList>
    </citation>
    <scope>NUCLEOTIDE SEQUENCE [LARGE SCALE GENOMIC DNA]</scope>
    <source>
        <strain evidence="9">WM001</strain>
    </source>
</reference>
<feature type="domain" description="EGF-like" evidence="8">
    <location>
        <begin position="2536"/>
        <end position="2566"/>
    </location>
</feature>
<evidence type="ECO:0000256" key="5">
    <source>
        <dbReference type="SAM" id="Phobius"/>
    </source>
</evidence>
<feature type="domain" description="EGF-like" evidence="8">
    <location>
        <begin position="1133"/>
        <end position="1163"/>
    </location>
</feature>
<feature type="domain" description="EGF-like" evidence="8">
    <location>
        <begin position="2347"/>
        <end position="2378"/>
    </location>
</feature>
<feature type="domain" description="EGF-like" evidence="8">
    <location>
        <begin position="1568"/>
        <end position="1598"/>
    </location>
</feature>
<feature type="domain" description="LNR" evidence="7">
    <location>
        <begin position="2041"/>
        <end position="2083"/>
    </location>
</feature>
<feature type="domain" description="EGF-like" evidence="8">
    <location>
        <begin position="2379"/>
        <end position="2410"/>
    </location>
</feature>
<evidence type="ECO:0000256" key="4">
    <source>
        <dbReference type="SAM" id="MobiDB-lite"/>
    </source>
</evidence>
<feature type="region of interest" description="Disordered" evidence="4">
    <location>
        <begin position="3819"/>
        <end position="3848"/>
    </location>
</feature>
<feature type="domain" description="EGF-like" evidence="8">
    <location>
        <begin position="1707"/>
        <end position="1736"/>
    </location>
</feature>
<proteinExistence type="predicted"/>
<dbReference type="PANTHER" id="PTHR15332">
    <property type="entry name" value="PROPROTEIN CONVERTASE SUBTILISIN_KEXIN TYPE 5-LIKE"/>
    <property type="match status" value="1"/>
</dbReference>
<dbReference type="OrthoDB" id="301992at2759"/>
<evidence type="ECO:0000256" key="3">
    <source>
        <dbReference type="ARBA" id="ARBA00023180"/>
    </source>
</evidence>
<evidence type="ECO:0000256" key="1">
    <source>
        <dbReference type="ARBA" id="ARBA00022737"/>
    </source>
</evidence>
<feature type="domain" description="EGF-like" evidence="8">
    <location>
        <begin position="1320"/>
        <end position="1350"/>
    </location>
</feature>
<dbReference type="SMART" id="SM01411">
    <property type="entry name" value="Ephrin_rec_like"/>
    <property type="match status" value="9"/>
</dbReference>